<dbReference type="AlphaFoldDB" id="A0A182QDH5"/>
<keyword evidence="1" id="KW-0472">Membrane</keyword>
<feature type="transmembrane region" description="Helical" evidence="1">
    <location>
        <begin position="296"/>
        <end position="314"/>
    </location>
</feature>
<protein>
    <submittedName>
        <fullName evidence="2">Uncharacterized protein</fullName>
    </submittedName>
</protein>
<dbReference type="EnsemblMetazoa" id="AFAF007979-RA">
    <property type="protein sequence ID" value="AFAF007979-PA"/>
    <property type="gene ID" value="AFAF007979"/>
</dbReference>
<dbReference type="Proteomes" id="UP000075886">
    <property type="component" value="Unassembled WGS sequence"/>
</dbReference>
<reference evidence="3" key="1">
    <citation type="submission" date="2014-01" db="EMBL/GenBank/DDBJ databases">
        <title>The Genome Sequence of Anopheles farauti FAR1 (V2).</title>
        <authorList>
            <consortium name="The Broad Institute Genomics Platform"/>
            <person name="Neafsey D.E."/>
            <person name="Besansky N."/>
            <person name="Howell P."/>
            <person name="Walton C."/>
            <person name="Young S.K."/>
            <person name="Zeng Q."/>
            <person name="Gargeya S."/>
            <person name="Fitzgerald M."/>
            <person name="Haas B."/>
            <person name="Abouelleil A."/>
            <person name="Allen A.W."/>
            <person name="Alvarado L."/>
            <person name="Arachchi H.M."/>
            <person name="Berlin A.M."/>
            <person name="Chapman S.B."/>
            <person name="Gainer-Dewar J."/>
            <person name="Goldberg J."/>
            <person name="Griggs A."/>
            <person name="Gujja S."/>
            <person name="Hansen M."/>
            <person name="Howarth C."/>
            <person name="Imamovic A."/>
            <person name="Ireland A."/>
            <person name="Larimer J."/>
            <person name="McCowan C."/>
            <person name="Murphy C."/>
            <person name="Pearson M."/>
            <person name="Poon T.W."/>
            <person name="Priest M."/>
            <person name="Roberts A."/>
            <person name="Saif S."/>
            <person name="Shea T."/>
            <person name="Sisk P."/>
            <person name="Sykes S."/>
            <person name="Wortman J."/>
            <person name="Nusbaum C."/>
            <person name="Birren B."/>
        </authorList>
    </citation>
    <scope>NUCLEOTIDE SEQUENCE [LARGE SCALE GENOMIC DNA]</scope>
    <source>
        <strain evidence="3">FAR1</strain>
    </source>
</reference>
<sequence>MNSCVSCVSIIFGSVWLSRLMAVLIRRCSSALLFFITSNCACISVICCDCTSSSCMILFSLPFSSFSCLVESTVTMVAGAAATGEAVAAGADAFISFGALTDGTSVGTVVGQKFDAAGASFCSTCSICRDAFFADGLSQSTLAEIVMPDILSANSSFEEASEMDSCSADTATVAFSSDSSTLASVGIPKPFFPFVVKGGTITFGATAASSSSSPSSSSGSSVMLAIRSEPATEATLVLPPPSSSSSRSSSLLSLETLPFALAVLVTDELFFRAPIAIALVFFVAALLAGVLNESGVIRFTLVLLVLAGVVGVLVEPSTTGATVGQIEPNASFSFSAASAISSRASSSSSSLSVPLLWLLPVLASPATGCPFAPASTSTSSSSDGGCDTLLSVVSFEDETADEEEDETFDEFPWLSGASSARWSASSVSSTSASGSSISGSASYISVQSCRLFGCTSNMRITTQRDPPAN</sequence>
<evidence type="ECO:0000313" key="3">
    <source>
        <dbReference type="Proteomes" id="UP000075886"/>
    </source>
</evidence>
<keyword evidence="3" id="KW-1185">Reference proteome</keyword>
<dbReference type="EMBL" id="AXCN02000805">
    <property type="status" value="NOT_ANNOTATED_CDS"/>
    <property type="molecule type" value="Genomic_DNA"/>
</dbReference>
<accession>A0A182QDH5</accession>
<name>A0A182QDH5_9DIPT</name>
<proteinExistence type="predicted"/>
<keyword evidence="1" id="KW-0812">Transmembrane</keyword>
<evidence type="ECO:0000313" key="2">
    <source>
        <dbReference type="EnsemblMetazoa" id="AFAF007979-PA"/>
    </source>
</evidence>
<keyword evidence="1" id="KW-1133">Transmembrane helix</keyword>
<dbReference type="VEuPathDB" id="VectorBase:AFAF007979"/>
<evidence type="ECO:0000256" key="1">
    <source>
        <dbReference type="SAM" id="Phobius"/>
    </source>
</evidence>
<organism evidence="2 3">
    <name type="scientific">Anopheles farauti</name>
    <dbReference type="NCBI Taxonomy" id="69004"/>
    <lineage>
        <taxon>Eukaryota</taxon>
        <taxon>Metazoa</taxon>
        <taxon>Ecdysozoa</taxon>
        <taxon>Arthropoda</taxon>
        <taxon>Hexapoda</taxon>
        <taxon>Insecta</taxon>
        <taxon>Pterygota</taxon>
        <taxon>Neoptera</taxon>
        <taxon>Endopterygota</taxon>
        <taxon>Diptera</taxon>
        <taxon>Nematocera</taxon>
        <taxon>Culicoidea</taxon>
        <taxon>Culicidae</taxon>
        <taxon>Anophelinae</taxon>
        <taxon>Anopheles</taxon>
    </lineage>
</organism>
<reference evidence="2" key="2">
    <citation type="submission" date="2020-05" db="UniProtKB">
        <authorList>
            <consortium name="EnsemblMetazoa"/>
        </authorList>
    </citation>
    <scope>IDENTIFICATION</scope>
    <source>
        <strain evidence="2">FAR1</strain>
    </source>
</reference>
<feature type="transmembrane region" description="Helical" evidence="1">
    <location>
        <begin position="269"/>
        <end position="289"/>
    </location>
</feature>